<proteinExistence type="predicted"/>
<comment type="caution">
    <text evidence="2">The sequence shown here is derived from an EMBL/GenBank/DDBJ whole genome shotgun (WGS) entry which is preliminary data.</text>
</comment>
<organism evidence="2 4">
    <name type="scientific">Rufibacter glacialis</name>
    <dbReference type="NCBI Taxonomy" id="1259555"/>
    <lineage>
        <taxon>Bacteria</taxon>
        <taxon>Pseudomonadati</taxon>
        <taxon>Bacteroidota</taxon>
        <taxon>Cytophagia</taxon>
        <taxon>Cytophagales</taxon>
        <taxon>Hymenobacteraceae</taxon>
        <taxon>Rufibacter</taxon>
    </lineage>
</organism>
<evidence type="ECO:0000313" key="5">
    <source>
        <dbReference type="Proteomes" id="UP001570846"/>
    </source>
</evidence>
<dbReference type="EMBL" id="VKKZ01000023">
    <property type="protein sequence ID" value="KAA6431944.1"/>
    <property type="molecule type" value="Genomic_DNA"/>
</dbReference>
<keyword evidence="1" id="KW-0732">Signal</keyword>
<evidence type="ECO:0000313" key="4">
    <source>
        <dbReference type="Proteomes" id="UP000323866"/>
    </source>
</evidence>
<name>A0A5M8QAH0_9BACT</name>
<reference evidence="3 5" key="3">
    <citation type="submission" date="2024-08" db="EMBL/GenBank/DDBJ databases">
        <authorList>
            <person name="Wei W."/>
        </authorList>
    </citation>
    <scope>NUCLEOTIDE SEQUENCE [LARGE SCALE GENOMIC DNA]</scope>
    <source>
        <strain evidence="3 5">XU2</strain>
    </source>
</reference>
<sequence>MMKFPFSPKKATLSIIGLLWVLSYFWPVAAQAQSVPNDSTATVAAGKHYLRSSFHRFWWGEHYRKVWAEPVQVPFLWISKFQGGVEPLKQGGSFQTKNLRLVDKKGREYVLRSIDKDPSKALPTFLQKTFVANLMRDQTSVIHPYGAFIVPALATAADVYHTNPQLVYVADDPALGEFRAEFAHTLALLEERPDGNWETISSFGNPNDIVSSKKAISQMVKSPTHAVEAGRYLRSRLFDMWLSDWSRREDQWRWAVQKKDGQTFYAPIPRDRDHAFFKFNDGVLTKLVGVFKPNYQSFDKTIVGSNVTGLIKSSRQMDSYLLAYLTREEFQQAALDLQARLTDQVIEQALQTWPPQIRELSAAEFANKLKSRRQDLLSAAEAFYKEINEDVLVPGTDAQDTFEFQFEPDGSLLLFHYTHSPDKEKKLIHQKKFLPKETHSISVFGLGDKDTFVLRGTGKNKMNLKLYGGEGTDLLEISPGFQLKGRKILVLDEEDGNEFGKHQKINKKAYVPAAQEFNGDGWLLRHRLH</sequence>
<dbReference type="EMBL" id="JBGOGF010000005">
    <property type="protein sequence ID" value="MFA1771575.1"/>
    <property type="molecule type" value="Genomic_DNA"/>
</dbReference>
<dbReference type="Proteomes" id="UP001570846">
    <property type="component" value="Unassembled WGS sequence"/>
</dbReference>
<evidence type="ECO:0000313" key="2">
    <source>
        <dbReference type="EMBL" id="KAA6431944.1"/>
    </source>
</evidence>
<reference evidence="2 4" key="1">
    <citation type="submission" date="2019-07" db="EMBL/GenBank/DDBJ databases">
        <authorList>
            <person name="Qu J.-H."/>
        </authorList>
    </citation>
    <scope>NUCLEOTIDE SEQUENCE [LARGE SCALE GENOMIC DNA]</scope>
    <source>
        <strain evidence="2 4">MDT1-10-3</strain>
    </source>
</reference>
<dbReference type="AlphaFoldDB" id="A0A5M8QAH0"/>
<keyword evidence="5" id="KW-1185">Reference proteome</keyword>
<accession>A0A5M8QAH0</accession>
<feature type="signal peptide" evidence="1">
    <location>
        <begin position="1"/>
        <end position="32"/>
    </location>
</feature>
<dbReference type="OrthoDB" id="333971at2"/>
<feature type="chain" id="PRO_5024466475" evidence="1">
    <location>
        <begin position="33"/>
        <end position="529"/>
    </location>
</feature>
<reference evidence="2 4" key="2">
    <citation type="submission" date="2019-09" db="EMBL/GenBank/DDBJ databases">
        <title>A bacterium isolated from glacier soil.</title>
        <authorList>
            <person name="Liu Q."/>
        </authorList>
    </citation>
    <scope>NUCLEOTIDE SEQUENCE [LARGE SCALE GENOMIC DNA]</scope>
    <source>
        <strain evidence="2 4">MDT1-10-3</strain>
    </source>
</reference>
<gene>
    <name evidence="3" type="ORF">ACD591_09755</name>
    <name evidence="2" type="ORF">FOE74_17710</name>
</gene>
<dbReference type="RefSeq" id="WP_149099962.1">
    <property type="nucleotide sequence ID" value="NZ_BMMG01000006.1"/>
</dbReference>
<evidence type="ECO:0000313" key="3">
    <source>
        <dbReference type="EMBL" id="MFA1771575.1"/>
    </source>
</evidence>
<protein>
    <submittedName>
        <fullName evidence="2">Uncharacterized protein</fullName>
    </submittedName>
</protein>
<dbReference type="Proteomes" id="UP000323866">
    <property type="component" value="Unassembled WGS sequence"/>
</dbReference>
<evidence type="ECO:0000256" key="1">
    <source>
        <dbReference type="SAM" id="SignalP"/>
    </source>
</evidence>